<dbReference type="PANTHER" id="PTHR11803">
    <property type="entry name" value="2-IMINOBUTANOATE/2-IMINOPROPANOATE DEAMINASE RIDA"/>
    <property type="match status" value="1"/>
</dbReference>
<protein>
    <submittedName>
        <fullName evidence="1">Unnamed protein product</fullName>
    </submittedName>
</protein>
<evidence type="ECO:0000313" key="2">
    <source>
        <dbReference type="Proteomes" id="UP001165063"/>
    </source>
</evidence>
<gene>
    <name evidence="1" type="ORF">Amon01_000077900</name>
</gene>
<dbReference type="GO" id="GO:0019239">
    <property type="term" value="F:deaminase activity"/>
    <property type="evidence" value="ECO:0007669"/>
    <property type="project" value="TreeGrafter"/>
</dbReference>
<sequence length="126" mass="13489">MSEKLTWEAIGQSSEGKILSPAYSVGNLVFTAGSVGNTPDGSYPETIEEQTELALQNLDTVLRAAGASLQTTVKTLVFIANTEDQPKMNTVYAKIMTHQPARSCVAVKFPDSKILVEIEAIATKTA</sequence>
<dbReference type="EMBL" id="BSXU01000217">
    <property type="protein sequence ID" value="GMG19836.1"/>
    <property type="molecule type" value="Genomic_DNA"/>
</dbReference>
<dbReference type="InterPro" id="IPR006175">
    <property type="entry name" value="YjgF/YER057c/UK114"/>
</dbReference>
<comment type="caution">
    <text evidence="1">The sequence shown here is derived from an EMBL/GenBank/DDBJ whole genome shotgun (WGS) entry which is preliminary data.</text>
</comment>
<keyword evidence="2" id="KW-1185">Reference proteome</keyword>
<evidence type="ECO:0000313" key="1">
    <source>
        <dbReference type="EMBL" id="GMG19836.1"/>
    </source>
</evidence>
<dbReference type="AlphaFoldDB" id="A0A9W6YQI6"/>
<accession>A0A9W6YQI6</accession>
<dbReference type="Proteomes" id="UP001165063">
    <property type="component" value="Unassembled WGS sequence"/>
</dbReference>
<dbReference type="OrthoDB" id="309640at2759"/>
<dbReference type="Gene3D" id="3.30.1330.40">
    <property type="entry name" value="RutC-like"/>
    <property type="match status" value="1"/>
</dbReference>
<organism evidence="1 2">
    <name type="scientific">Ambrosiozyma monospora</name>
    <name type="common">Yeast</name>
    <name type="synonym">Endomycopsis monosporus</name>
    <dbReference type="NCBI Taxonomy" id="43982"/>
    <lineage>
        <taxon>Eukaryota</taxon>
        <taxon>Fungi</taxon>
        <taxon>Dikarya</taxon>
        <taxon>Ascomycota</taxon>
        <taxon>Saccharomycotina</taxon>
        <taxon>Pichiomycetes</taxon>
        <taxon>Pichiales</taxon>
        <taxon>Pichiaceae</taxon>
        <taxon>Ambrosiozyma</taxon>
    </lineage>
</organism>
<dbReference type="CDD" id="cd00448">
    <property type="entry name" value="YjgF_YER057c_UK114_family"/>
    <property type="match status" value="1"/>
</dbReference>
<dbReference type="InterPro" id="IPR035959">
    <property type="entry name" value="RutC-like_sf"/>
</dbReference>
<dbReference type="GO" id="GO:0005829">
    <property type="term" value="C:cytosol"/>
    <property type="evidence" value="ECO:0007669"/>
    <property type="project" value="TreeGrafter"/>
</dbReference>
<dbReference type="SUPFAM" id="SSF55298">
    <property type="entry name" value="YjgF-like"/>
    <property type="match status" value="1"/>
</dbReference>
<dbReference type="PANTHER" id="PTHR11803:SF39">
    <property type="entry name" value="2-IMINOBUTANOATE_2-IMINOPROPANOATE DEAMINASE"/>
    <property type="match status" value="1"/>
</dbReference>
<dbReference type="Pfam" id="PF01042">
    <property type="entry name" value="Ribonuc_L-PSP"/>
    <property type="match status" value="1"/>
</dbReference>
<name>A0A9W6YQI6_AMBMO</name>
<proteinExistence type="predicted"/>
<reference evidence="1" key="1">
    <citation type="submission" date="2023-04" db="EMBL/GenBank/DDBJ databases">
        <title>Ambrosiozyma monospora NBRC 1965.</title>
        <authorList>
            <person name="Ichikawa N."/>
            <person name="Sato H."/>
            <person name="Tonouchi N."/>
        </authorList>
    </citation>
    <scope>NUCLEOTIDE SEQUENCE</scope>
    <source>
        <strain evidence="1">NBRC 1965</strain>
    </source>
</reference>